<dbReference type="EMBL" id="BGPR01000011">
    <property type="protein sequence ID" value="GBL77090.1"/>
    <property type="molecule type" value="Genomic_DNA"/>
</dbReference>
<dbReference type="Proteomes" id="UP000499080">
    <property type="component" value="Unassembled WGS sequence"/>
</dbReference>
<protein>
    <submittedName>
        <fullName evidence="2">Uncharacterized protein</fullName>
    </submittedName>
</protein>
<evidence type="ECO:0000256" key="1">
    <source>
        <dbReference type="SAM" id="SignalP"/>
    </source>
</evidence>
<evidence type="ECO:0000313" key="3">
    <source>
        <dbReference type="Proteomes" id="UP000499080"/>
    </source>
</evidence>
<organism evidence="2 3">
    <name type="scientific">Araneus ventricosus</name>
    <name type="common">Orbweaver spider</name>
    <name type="synonym">Epeira ventricosa</name>
    <dbReference type="NCBI Taxonomy" id="182803"/>
    <lineage>
        <taxon>Eukaryota</taxon>
        <taxon>Metazoa</taxon>
        <taxon>Ecdysozoa</taxon>
        <taxon>Arthropoda</taxon>
        <taxon>Chelicerata</taxon>
        <taxon>Arachnida</taxon>
        <taxon>Araneae</taxon>
        <taxon>Araneomorphae</taxon>
        <taxon>Entelegynae</taxon>
        <taxon>Araneoidea</taxon>
        <taxon>Araneidae</taxon>
        <taxon>Araneus</taxon>
    </lineage>
</organism>
<comment type="caution">
    <text evidence="2">The sequence shown here is derived from an EMBL/GenBank/DDBJ whole genome shotgun (WGS) entry which is preliminary data.</text>
</comment>
<gene>
    <name evidence="2" type="ORF">AVEN_12734_1</name>
</gene>
<reference evidence="2 3" key="1">
    <citation type="journal article" date="2019" name="Sci. Rep.">
        <title>Orb-weaving spider Araneus ventricosus genome elucidates the spidroin gene catalogue.</title>
        <authorList>
            <person name="Kono N."/>
            <person name="Nakamura H."/>
            <person name="Ohtoshi R."/>
            <person name="Moran D.A.P."/>
            <person name="Shinohara A."/>
            <person name="Yoshida Y."/>
            <person name="Fujiwara M."/>
            <person name="Mori M."/>
            <person name="Tomita M."/>
            <person name="Arakawa K."/>
        </authorList>
    </citation>
    <scope>NUCLEOTIDE SEQUENCE [LARGE SCALE GENOMIC DNA]</scope>
</reference>
<keyword evidence="3" id="KW-1185">Reference proteome</keyword>
<dbReference type="AlphaFoldDB" id="A0A4Y2ABM5"/>
<feature type="signal peptide" evidence="1">
    <location>
        <begin position="1"/>
        <end position="30"/>
    </location>
</feature>
<proteinExistence type="predicted"/>
<dbReference type="OrthoDB" id="8189357at2759"/>
<accession>A0A4Y2ABM5</accession>
<sequence>MILDSENCMRFRIILLTVLVELWLQVLLSSTEMVEVPIIGRKTQRIVSRVTRGLRLHKRQLGRFTQHLKPAKEIDPIPEGPKVLMPRISPEEMKKFIDQAADQVRFRMESTEPSIYRSGAVQKPGTPEYYASATTRIKVEAKNYSRIALIAEEATRRIANA</sequence>
<feature type="chain" id="PRO_5021446701" evidence="1">
    <location>
        <begin position="31"/>
        <end position="161"/>
    </location>
</feature>
<evidence type="ECO:0000313" key="2">
    <source>
        <dbReference type="EMBL" id="GBL77090.1"/>
    </source>
</evidence>
<keyword evidence="1" id="KW-0732">Signal</keyword>
<name>A0A4Y2ABM5_ARAVE</name>